<dbReference type="InterPro" id="IPR050942">
    <property type="entry name" value="F-box_BR-signaling"/>
</dbReference>
<dbReference type="EnsemblPlants" id="QL04p009567:mrna">
    <property type="protein sequence ID" value="QL04p009567:mrna"/>
    <property type="gene ID" value="QL04p009567"/>
</dbReference>
<reference evidence="4" key="2">
    <citation type="submission" date="2021-01" db="UniProtKB">
        <authorList>
            <consortium name="EnsemblPlants"/>
        </authorList>
    </citation>
    <scope>IDENTIFICATION</scope>
</reference>
<evidence type="ECO:0008006" key="6">
    <source>
        <dbReference type="Google" id="ProtNLM"/>
    </source>
</evidence>
<dbReference type="SUPFAM" id="SSF81383">
    <property type="entry name" value="F-box domain"/>
    <property type="match status" value="1"/>
</dbReference>
<dbReference type="Pfam" id="PF03478">
    <property type="entry name" value="Beta-prop_KIB1-4"/>
    <property type="match status" value="1"/>
</dbReference>
<evidence type="ECO:0000256" key="1">
    <source>
        <dbReference type="SAM" id="MobiDB-lite"/>
    </source>
</evidence>
<protein>
    <recommendedName>
        <fullName evidence="6">F-box protein</fullName>
    </recommendedName>
</protein>
<evidence type="ECO:0000259" key="3">
    <source>
        <dbReference type="Pfam" id="PF03478"/>
    </source>
</evidence>
<dbReference type="PANTHER" id="PTHR44259">
    <property type="entry name" value="OS07G0183000 PROTEIN-RELATED"/>
    <property type="match status" value="1"/>
</dbReference>
<sequence>MSKWADLPCDVFFQIMCRLCSDDTIISSAVCKSWHSLLKSVEKLPLPPSCPWLMLAEESEQSEKINDEESRTRGFFNLRNAKVHYFKLPEVAGRRCFGASFGWLLTIGTDLQINLLHPFSKYLLCLPPVATFRCQYEFKVTPERLRRMFLKKVVLSRSPWNPATRECDCDCVVMVIYGEYQQLAFTRPGYKAWVDITNTRKRYADIAFYKGKFYAVHFDGTLVVCRIDDNKKLKAKVVAPPPEEINLKIQIHIQKYIVESSGDLLFVTRFRGGQFYSRLNDFSYEEDSDSDSDYSESESSDEDSEDDFENEDSENAIEDEDSKDESDEEGFAKNDNPYVTIGFTVHKLKRCTQEGSIFKYKWVKVDSLGDQALFVGNSSSLSLTASSLNGIKPNCIYFTDDDLTHFNCTRNGGGFDMGVYRMEDASFMPHYSGQSLSFFCSPLCFVKDSDHEENESYDEDIEDDFEDEETTDEFDKEGIKDNSYVTFRFTVLKLERCTIEGSKFKYKWVKVQFHVHCLWIEGLIPSPVILFFWLRFTVDKTWFSDPVACEELVHEEITILEAVQVNEMLHHWRGETFPILADLITSTKASKFMCDPVVVPFQVSNLPAAETTCEAQNSLGKMANFFAVFFCHNTLNHREGICLSDDLLKL</sequence>
<name>A0A7N2R2E6_QUELO</name>
<dbReference type="EMBL" id="LRBV02000004">
    <property type="status" value="NOT_ANNOTATED_CDS"/>
    <property type="molecule type" value="Genomic_DNA"/>
</dbReference>
<accession>A0A7N2R2E6</accession>
<evidence type="ECO:0000313" key="5">
    <source>
        <dbReference type="Proteomes" id="UP000594261"/>
    </source>
</evidence>
<dbReference type="Proteomes" id="UP000594261">
    <property type="component" value="Chromosome 4"/>
</dbReference>
<proteinExistence type="predicted"/>
<evidence type="ECO:0000259" key="2">
    <source>
        <dbReference type="Pfam" id="PF00646"/>
    </source>
</evidence>
<dbReference type="PANTHER" id="PTHR44259:SF114">
    <property type="entry name" value="OS06G0707300 PROTEIN"/>
    <property type="match status" value="1"/>
</dbReference>
<feature type="domain" description="F-box" evidence="2">
    <location>
        <begin position="4"/>
        <end position="43"/>
    </location>
</feature>
<keyword evidence="5" id="KW-1185">Reference proteome</keyword>
<dbReference type="InterPro" id="IPR001810">
    <property type="entry name" value="F-box_dom"/>
</dbReference>
<feature type="domain" description="KIB1-4 beta-propeller" evidence="3">
    <location>
        <begin position="75"/>
        <end position="420"/>
    </location>
</feature>
<dbReference type="InterPro" id="IPR036047">
    <property type="entry name" value="F-box-like_dom_sf"/>
</dbReference>
<dbReference type="AlphaFoldDB" id="A0A7N2R2E6"/>
<dbReference type="Gene3D" id="1.20.1280.50">
    <property type="match status" value="1"/>
</dbReference>
<evidence type="ECO:0000313" key="4">
    <source>
        <dbReference type="EnsemblPlants" id="QL04p009567:mrna"/>
    </source>
</evidence>
<feature type="compositionally biased region" description="Acidic residues" evidence="1">
    <location>
        <begin position="284"/>
        <end position="329"/>
    </location>
</feature>
<dbReference type="InParanoid" id="A0A7N2R2E6"/>
<dbReference type="InterPro" id="IPR005174">
    <property type="entry name" value="KIB1-4_b-propeller"/>
</dbReference>
<feature type="region of interest" description="Disordered" evidence="1">
    <location>
        <begin position="284"/>
        <end position="334"/>
    </location>
</feature>
<dbReference type="Pfam" id="PF00646">
    <property type="entry name" value="F-box"/>
    <property type="match status" value="1"/>
</dbReference>
<dbReference type="Gramene" id="QL04p009567:mrna">
    <property type="protein sequence ID" value="QL04p009567:mrna"/>
    <property type="gene ID" value="QL04p009567"/>
</dbReference>
<reference evidence="4 5" key="1">
    <citation type="journal article" date="2016" name="G3 (Bethesda)">
        <title>First Draft Assembly and Annotation of the Genome of a California Endemic Oak Quercus lobata Nee (Fagaceae).</title>
        <authorList>
            <person name="Sork V.L."/>
            <person name="Fitz-Gibbon S.T."/>
            <person name="Puiu D."/>
            <person name="Crepeau M."/>
            <person name="Gugger P.F."/>
            <person name="Sherman R."/>
            <person name="Stevens K."/>
            <person name="Langley C.H."/>
            <person name="Pellegrini M."/>
            <person name="Salzberg S.L."/>
        </authorList>
    </citation>
    <scope>NUCLEOTIDE SEQUENCE [LARGE SCALE GENOMIC DNA]</scope>
    <source>
        <strain evidence="4 5">cv. SW786</strain>
    </source>
</reference>
<organism evidence="4 5">
    <name type="scientific">Quercus lobata</name>
    <name type="common">Valley oak</name>
    <dbReference type="NCBI Taxonomy" id="97700"/>
    <lineage>
        <taxon>Eukaryota</taxon>
        <taxon>Viridiplantae</taxon>
        <taxon>Streptophyta</taxon>
        <taxon>Embryophyta</taxon>
        <taxon>Tracheophyta</taxon>
        <taxon>Spermatophyta</taxon>
        <taxon>Magnoliopsida</taxon>
        <taxon>eudicotyledons</taxon>
        <taxon>Gunneridae</taxon>
        <taxon>Pentapetalae</taxon>
        <taxon>rosids</taxon>
        <taxon>fabids</taxon>
        <taxon>Fagales</taxon>
        <taxon>Fagaceae</taxon>
        <taxon>Quercus</taxon>
    </lineage>
</organism>